<feature type="region of interest" description="Disordered" evidence="1">
    <location>
        <begin position="1"/>
        <end position="26"/>
    </location>
</feature>
<proteinExistence type="predicted"/>
<dbReference type="Proteomes" id="UP001234178">
    <property type="component" value="Unassembled WGS sequence"/>
</dbReference>
<dbReference type="EMBL" id="JAOYFB010000065">
    <property type="protein sequence ID" value="KAK4045818.1"/>
    <property type="molecule type" value="Genomic_DNA"/>
</dbReference>
<dbReference type="EMBL" id="JAOYFB010000004">
    <property type="protein sequence ID" value="KAK4013297.1"/>
    <property type="molecule type" value="Genomic_DNA"/>
</dbReference>
<feature type="compositionally biased region" description="Polar residues" evidence="1">
    <location>
        <begin position="65"/>
        <end position="76"/>
    </location>
</feature>
<protein>
    <submittedName>
        <fullName evidence="3">Uncharacterized protein</fullName>
    </submittedName>
</protein>
<reference evidence="3 4" key="1">
    <citation type="journal article" date="2023" name="Nucleic Acids Res.">
        <title>The hologenome of Daphnia magna reveals possible DNA methylation and microbiome-mediated evolution of the host genome.</title>
        <authorList>
            <person name="Chaturvedi A."/>
            <person name="Li X."/>
            <person name="Dhandapani V."/>
            <person name="Marshall H."/>
            <person name="Kissane S."/>
            <person name="Cuenca-Cambronero M."/>
            <person name="Asole G."/>
            <person name="Calvet F."/>
            <person name="Ruiz-Romero M."/>
            <person name="Marangio P."/>
            <person name="Guigo R."/>
            <person name="Rago D."/>
            <person name="Mirbahai L."/>
            <person name="Eastwood N."/>
            <person name="Colbourne J.K."/>
            <person name="Zhou J."/>
            <person name="Mallon E."/>
            <person name="Orsini L."/>
        </authorList>
    </citation>
    <scope>NUCLEOTIDE SEQUENCE [LARGE SCALE GENOMIC DNA]</scope>
    <source>
        <strain evidence="3">LRV0_1</strain>
    </source>
</reference>
<name>A0ABR0BB63_9CRUS</name>
<comment type="caution">
    <text evidence="3">The sequence shown here is derived from an EMBL/GenBank/DDBJ whole genome shotgun (WGS) entry which is preliminary data.</text>
</comment>
<sequence length="110" mass="12161">METICQEPDDKSEWPDSTPEEGEPSMCERIEAEAKSKTVIMSVASVEPGPLYYKHPILRKKRNQADPTASTDSPSAEGSALEPTVEPPTMEPVEESPATEQMEENEENLL</sequence>
<evidence type="ECO:0000313" key="3">
    <source>
        <dbReference type="EMBL" id="KAK4045818.1"/>
    </source>
</evidence>
<evidence type="ECO:0000313" key="2">
    <source>
        <dbReference type="EMBL" id="KAK4013297.1"/>
    </source>
</evidence>
<keyword evidence="4" id="KW-1185">Reference proteome</keyword>
<evidence type="ECO:0000256" key="1">
    <source>
        <dbReference type="SAM" id="MobiDB-lite"/>
    </source>
</evidence>
<feature type="compositionally biased region" description="Acidic residues" evidence="1">
    <location>
        <begin position="101"/>
        <end position="110"/>
    </location>
</feature>
<evidence type="ECO:0000313" key="4">
    <source>
        <dbReference type="Proteomes" id="UP001234178"/>
    </source>
</evidence>
<accession>A0ABR0BB63</accession>
<feature type="region of interest" description="Disordered" evidence="1">
    <location>
        <begin position="57"/>
        <end position="110"/>
    </location>
</feature>
<organism evidence="3 4">
    <name type="scientific">Daphnia magna</name>
    <dbReference type="NCBI Taxonomy" id="35525"/>
    <lineage>
        <taxon>Eukaryota</taxon>
        <taxon>Metazoa</taxon>
        <taxon>Ecdysozoa</taxon>
        <taxon>Arthropoda</taxon>
        <taxon>Crustacea</taxon>
        <taxon>Branchiopoda</taxon>
        <taxon>Diplostraca</taxon>
        <taxon>Cladocera</taxon>
        <taxon>Anomopoda</taxon>
        <taxon>Daphniidae</taxon>
        <taxon>Daphnia</taxon>
    </lineage>
</organism>
<gene>
    <name evidence="2" type="ORF">OUZ56_025531</name>
    <name evidence="3" type="ORF">OUZ56_033820</name>
</gene>